<feature type="transmembrane region" description="Helical" evidence="1">
    <location>
        <begin position="12"/>
        <end position="35"/>
    </location>
</feature>
<dbReference type="EMBL" id="DTBD01000033">
    <property type="protein sequence ID" value="HGQ64443.1"/>
    <property type="molecule type" value="Genomic_DNA"/>
</dbReference>
<reference evidence="3" key="1">
    <citation type="journal article" date="2020" name="mSystems">
        <title>Genome- and Community-Level Interaction Insights into Carbon Utilization and Element Cycling Functions of Hydrothermarchaeota in Hydrothermal Sediment.</title>
        <authorList>
            <person name="Zhou Z."/>
            <person name="Liu Y."/>
            <person name="Xu W."/>
            <person name="Pan J."/>
            <person name="Luo Z.H."/>
            <person name="Li M."/>
        </authorList>
    </citation>
    <scope>NUCLEOTIDE SEQUENCE [LARGE SCALE GENOMIC DNA]</scope>
    <source>
        <strain evidence="3">SpSt-637</strain>
        <strain evidence="2">SpSt-667</strain>
    </source>
</reference>
<accession>A0A7C4NJQ9</accession>
<comment type="caution">
    <text evidence="3">The sequence shown here is derived from an EMBL/GenBank/DDBJ whole genome shotgun (WGS) entry which is preliminary data.</text>
</comment>
<dbReference type="EMBL" id="DTCK01000016">
    <property type="protein sequence ID" value="HGQ35620.1"/>
    <property type="molecule type" value="Genomic_DNA"/>
</dbReference>
<evidence type="ECO:0000313" key="2">
    <source>
        <dbReference type="EMBL" id="HGQ35620.1"/>
    </source>
</evidence>
<dbReference type="AlphaFoldDB" id="A0A7C4NJQ9"/>
<sequence length="487" mass="53783">MIITKMKKGVSEVVGVSIAFAIISIAMLYILLSFFSSLTALQQSIPIPTYYVNEKLVLYLIGDNLNMRNIGSIVSHVIYVVAVDQYQNRIVIDIERSSQCSTYPSNTVPPGGSASIVCRNAIPIAVITKNGRVFTLDPQLYALIIERTTAIPIVTVYGGFTLTSTSGLIKFLENPSIMMGGAVNTSKRLTLLVDSSGSISANLNVALVIVGRNPANNKLNILAIGRGKTGDQLNIGGSSINLANVASHRYRLKIENFTGIINLGLGIHACYINKTSMCTLSLNGQADRILLYNSTDRARSGTVGLEPYVFIGDIDGNDNVEMIFVTQDFSYGGGSNVNDRLTIDLSTVYYIDSSITPLRLVFHQVPIDSNKYSSAILSVRMFFWDNSIDDISNNDNRVIVRVGLYDNTTKTFIYSVYLSYYELCRYRHVTPFSISYITKDFTIYIPNTGRRYYVAIEILDPFHLEGNRNDADLIIGLEYIGIALSNR</sequence>
<keyword evidence="1" id="KW-0472">Membrane</keyword>
<evidence type="ECO:0000313" key="3">
    <source>
        <dbReference type="EMBL" id="HGQ64443.1"/>
    </source>
</evidence>
<proteinExistence type="predicted"/>
<keyword evidence="1" id="KW-1133">Transmembrane helix</keyword>
<name>A0A7C4NJQ9_9CREN</name>
<organism evidence="3">
    <name type="scientific">Ignisphaera aggregans</name>
    <dbReference type="NCBI Taxonomy" id="334771"/>
    <lineage>
        <taxon>Archaea</taxon>
        <taxon>Thermoproteota</taxon>
        <taxon>Thermoprotei</taxon>
        <taxon>Desulfurococcales</taxon>
        <taxon>Desulfurococcaceae</taxon>
        <taxon>Ignisphaera</taxon>
    </lineage>
</organism>
<gene>
    <name evidence="3" type="ORF">ENU08_04285</name>
    <name evidence="2" type="ORF">ENU41_02960</name>
</gene>
<evidence type="ECO:0000256" key="1">
    <source>
        <dbReference type="SAM" id="Phobius"/>
    </source>
</evidence>
<keyword evidence="1" id="KW-0812">Transmembrane</keyword>
<protein>
    <submittedName>
        <fullName evidence="3">Uncharacterized protein</fullName>
    </submittedName>
</protein>